<comment type="caution">
    <text evidence="2">The sequence shown here is derived from an EMBL/GenBank/DDBJ whole genome shotgun (WGS) entry which is preliminary data.</text>
</comment>
<keyword evidence="1" id="KW-1133">Transmembrane helix</keyword>
<evidence type="ECO:0000313" key="3">
    <source>
        <dbReference type="Proteomes" id="UP000625283"/>
    </source>
</evidence>
<keyword evidence="1" id="KW-0812">Transmembrane</keyword>
<feature type="transmembrane region" description="Helical" evidence="1">
    <location>
        <begin position="116"/>
        <end position="137"/>
    </location>
</feature>
<evidence type="ECO:0008006" key="4">
    <source>
        <dbReference type="Google" id="ProtNLM"/>
    </source>
</evidence>
<sequence length="143" mass="17000">MNKMISFLLLTVCFGCKVNKEKSERLHEDSQSQSSLETSASWMQFNSQDSSLRYWHFRGDSSFFFHPDLGLWSRSGQLAYAEQRALKRQATTVDHRYDSIGMENNKVQHQTYNKRYSYPLFSWLWLLVMIPVAALIYRWKGWK</sequence>
<organism evidence="2 3">
    <name type="scientific">Sphingobacterium faecale</name>
    <dbReference type="NCBI Taxonomy" id="2803775"/>
    <lineage>
        <taxon>Bacteria</taxon>
        <taxon>Pseudomonadati</taxon>
        <taxon>Bacteroidota</taxon>
        <taxon>Sphingobacteriia</taxon>
        <taxon>Sphingobacteriales</taxon>
        <taxon>Sphingobacteriaceae</taxon>
        <taxon>Sphingobacterium</taxon>
    </lineage>
</organism>
<gene>
    <name evidence="2" type="ORF">JKG61_19790</name>
</gene>
<name>A0ABS1RAZ5_9SPHI</name>
<evidence type="ECO:0000256" key="1">
    <source>
        <dbReference type="SAM" id="Phobius"/>
    </source>
</evidence>
<proteinExistence type="predicted"/>
<protein>
    <recommendedName>
        <fullName evidence="4">Lipoprotein</fullName>
    </recommendedName>
</protein>
<accession>A0ABS1RAZ5</accession>
<keyword evidence="3" id="KW-1185">Reference proteome</keyword>
<keyword evidence="1" id="KW-0472">Membrane</keyword>
<reference evidence="2 3" key="1">
    <citation type="submission" date="2021-01" db="EMBL/GenBank/DDBJ databases">
        <title>C459-1 draft genome sequence.</title>
        <authorList>
            <person name="Zhang X.-F."/>
        </authorList>
    </citation>
    <scope>NUCLEOTIDE SEQUENCE [LARGE SCALE GENOMIC DNA]</scope>
    <source>
        <strain evidence="3">C459-1</strain>
    </source>
</reference>
<evidence type="ECO:0000313" key="2">
    <source>
        <dbReference type="EMBL" id="MBL1411011.1"/>
    </source>
</evidence>
<dbReference type="Proteomes" id="UP000625283">
    <property type="component" value="Unassembled WGS sequence"/>
</dbReference>
<dbReference type="EMBL" id="JAERTY010000012">
    <property type="protein sequence ID" value="MBL1411011.1"/>
    <property type="molecule type" value="Genomic_DNA"/>
</dbReference>
<dbReference type="RefSeq" id="WP_202104744.1">
    <property type="nucleotide sequence ID" value="NZ_JAERTY010000012.1"/>
</dbReference>